<evidence type="ECO:0000313" key="3">
    <source>
        <dbReference type="Proteomes" id="UP001234178"/>
    </source>
</evidence>
<name>A0ABQ9ZMJ8_9CRUS</name>
<proteinExistence type="predicted"/>
<accession>A0ABQ9ZMJ8</accession>
<evidence type="ECO:0000313" key="2">
    <source>
        <dbReference type="EMBL" id="KAK4014174.1"/>
    </source>
</evidence>
<feature type="compositionally biased region" description="Basic and acidic residues" evidence="1">
    <location>
        <begin position="52"/>
        <end position="76"/>
    </location>
</feature>
<evidence type="ECO:0000256" key="1">
    <source>
        <dbReference type="SAM" id="MobiDB-lite"/>
    </source>
</evidence>
<feature type="region of interest" description="Disordered" evidence="1">
    <location>
        <begin position="47"/>
        <end position="76"/>
    </location>
</feature>
<comment type="caution">
    <text evidence="2">The sequence shown here is derived from an EMBL/GenBank/DDBJ whole genome shotgun (WGS) entry which is preliminary data.</text>
</comment>
<organism evidence="2 3">
    <name type="scientific">Daphnia magna</name>
    <dbReference type="NCBI Taxonomy" id="35525"/>
    <lineage>
        <taxon>Eukaryota</taxon>
        <taxon>Metazoa</taxon>
        <taxon>Ecdysozoa</taxon>
        <taxon>Arthropoda</taxon>
        <taxon>Crustacea</taxon>
        <taxon>Branchiopoda</taxon>
        <taxon>Diplostraca</taxon>
        <taxon>Cladocera</taxon>
        <taxon>Anomopoda</taxon>
        <taxon>Daphniidae</taxon>
        <taxon>Daphnia</taxon>
    </lineage>
</organism>
<sequence>MTCAPASLHFYDDICQCNAALAEEEEEKKYIYRGGGHFGCPNQSASAILGAHKRDGRPSKKGWPRDEERKREKREI</sequence>
<reference evidence="2 3" key="1">
    <citation type="journal article" date="2023" name="Nucleic Acids Res.">
        <title>The hologenome of Daphnia magna reveals possible DNA methylation and microbiome-mediated evolution of the host genome.</title>
        <authorList>
            <person name="Chaturvedi A."/>
            <person name="Li X."/>
            <person name="Dhandapani V."/>
            <person name="Marshall H."/>
            <person name="Kissane S."/>
            <person name="Cuenca-Cambronero M."/>
            <person name="Asole G."/>
            <person name="Calvet F."/>
            <person name="Ruiz-Romero M."/>
            <person name="Marangio P."/>
            <person name="Guigo R."/>
            <person name="Rago D."/>
            <person name="Mirbahai L."/>
            <person name="Eastwood N."/>
            <person name="Colbourne J.K."/>
            <person name="Zhou J."/>
            <person name="Mallon E."/>
            <person name="Orsini L."/>
        </authorList>
    </citation>
    <scope>NUCLEOTIDE SEQUENCE [LARGE SCALE GENOMIC DNA]</scope>
    <source>
        <strain evidence="2">LRV0_1</strain>
    </source>
</reference>
<keyword evidence="3" id="KW-1185">Reference proteome</keyword>
<gene>
    <name evidence="2" type="ORF">OUZ56_026708</name>
</gene>
<protein>
    <submittedName>
        <fullName evidence="2">Uncharacterized protein</fullName>
    </submittedName>
</protein>
<dbReference type="EMBL" id="JAOYFB010000004">
    <property type="protein sequence ID" value="KAK4014174.1"/>
    <property type="molecule type" value="Genomic_DNA"/>
</dbReference>
<dbReference type="Proteomes" id="UP001234178">
    <property type="component" value="Unassembled WGS sequence"/>
</dbReference>